<keyword evidence="2 4" id="KW-0808">Transferase</keyword>
<keyword evidence="5" id="KW-1185">Reference proteome</keyword>
<comment type="caution">
    <text evidence="4">The sequence shown here is derived from an EMBL/GenBank/DDBJ whole genome shotgun (WGS) entry which is preliminary data.</text>
</comment>
<keyword evidence="1 4" id="KW-0489">Methyltransferase</keyword>
<evidence type="ECO:0000313" key="4">
    <source>
        <dbReference type="EMBL" id="MBB4660970.1"/>
    </source>
</evidence>
<evidence type="ECO:0000256" key="2">
    <source>
        <dbReference type="ARBA" id="ARBA00022679"/>
    </source>
</evidence>
<dbReference type="Proteomes" id="UP000585272">
    <property type="component" value="Unassembled WGS sequence"/>
</dbReference>
<dbReference type="Pfam" id="PF13489">
    <property type="entry name" value="Methyltransf_23"/>
    <property type="match status" value="1"/>
</dbReference>
<dbReference type="Gene3D" id="3.40.50.150">
    <property type="entry name" value="Vaccinia Virus protein VP39"/>
    <property type="match status" value="1"/>
</dbReference>
<protein>
    <submittedName>
        <fullName evidence="4">SAM-dependent methyltransferase</fullName>
    </submittedName>
</protein>
<evidence type="ECO:0000256" key="3">
    <source>
        <dbReference type="ARBA" id="ARBA00022691"/>
    </source>
</evidence>
<organism evidence="4 5">
    <name type="scientific">Conexibacter arvalis</name>
    <dbReference type="NCBI Taxonomy" id="912552"/>
    <lineage>
        <taxon>Bacteria</taxon>
        <taxon>Bacillati</taxon>
        <taxon>Actinomycetota</taxon>
        <taxon>Thermoleophilia</taxon>
        <taxon>Solirubrobacterales</taxon>
        <taxon>Conexibacteraceae</taxon>
        <taxon>Conexibacter</taxon>
    </lineage>
</organism>
<name>A0A840IAM1_9ACTN</name>
<keyword evidence="3" id="KW-0949">S-adenosyl-L-methionine</keyword>
<dbReference type="PANTHER" id="PTHR43464">
    <property type="entry name" value="METHYLTRANSFERASE"/>
    <property type="match status" value="1"/>
</dbReference>
<dbReference type="EMBL" id="JACHNU010000001">
    <property type="protein sequence ID" value="MBB4660970.1"/>
    <property type="molecule type" value="Genomic_DNA"/>
</dbReference>
<evidence type="ECO:0000313" key="5">
    <source>
        <dbReference type="Proteomes" id="UP000585272"/>
    </source>
</evidence>
<sequence length="686" mass="73723">MRLDQFTRHAASGVLLAPDGSAPAGYLDGAERRLLELLGAASDRSVLSEELRRHREDWATEYHLTPYRSTLFDCIGLTRGNARVLELGCGCGAVTRWLGEHCAEVHAVEGSPDRAQVARARCAELDNVEVYAANYSQLEEEDRFDVATLIGVLEYGHLYHPETSVPAEAALANLRVVRRALRADGVLVLAIENKLGLKYLSGAREDHSGRPFDSIEGYPLATSAVTFSARELELLLAEAGFAHSDWLVPYPDYKLVRTVVNAERATDADQVHNWLEGPAPDRGAPQRALLTFNETLAQREVVKAGLLRDLANSFLVIAYAGDPAASRERLGIELDWTVRHYSLDRRADCRKRVTLRGADAPVEHAPPFGAAGRGAGAWADLGGFSHRFPSEQFQPGELLSNALLATIARDGIDARFAEQVRELGRWLARTHGTGGVDDSGAALLDGAALDALWWNVVVGPDGGWAEIDREWRCERPLPLDYVLWRGLLHLSVRFRAYLPAAWAKRPPAAFAADALALACGPRAEERLARFAAVEQAFAAAAAGGGEGRTEALAALPAPDGPRVVAVLAYADEVVGAPGLLAAFCERFDAADPITLLLRGSAATDVQRLQRLCDELAAGRDLPDLLFGTDPAGGEDVAVTAGAIARLSERDEAGDGALPRFGAGESERLRAFAAERWTAAPAAGAVG</sequence>
<dbReference type="AlphaFoldDB" id="A0A840IAM1"/>
<dbReference type="RefSeq" id="WP_183338730.1">
    <property type="nucleotide sequence ID" value="NZ_JACHNU010000001.1"/>
</dbReference>
<dbReference type="CDD" id="cd02440">
    <property type="entry name" value="AdoMet_MTases"/>
    <property type="match status" value="1"/>
</dbReference>
<proteinExistence type="predicted"/>
<evidence type="ECO:0000256" key="1">
    <source>
        <dbReference type="ARBA" id="ARBA00022603"/>
    </source>
</evidence>
<dbReference type="GO" id="GO:0008168">
    <property type="term" value="F:methyltransferase activity"/>
    <property type="evidence" value="ECO:0007669"/>
    <property type="project" value="UniProtKB-KW"/>
</dbReference>
<dbReference type="SUPFAM" id="SSF53335">
    <property type="entry name" value="S-adenosyl-L-methionine-dependent methyltransferases"/>
    <property type="match status" value="1"/>
</dbReference>
<dbReference type="PANTHER" id="PTHR43464:SF19">
    <property type="entry name" value="UBIQUINONE BIOSYNTHESIS O-METHYLTRANSFERASE, MITOCHONDRIAL"/>
    <property type="match status" value="1"/>
</dbReference>
<dbReference type="GO" id="GO:0032259">
    <property type="term" value="P:methylation"/>
    <property type="evidence" value="ECO:0007669"/>
    <property type="project" value="UniProtKB-KW"/>
</dbReference>
<dbReference type="InterPro" id="IPR029063">
    <property type="entry name" value="SAM-dependent_MTases_sf"/>
</dbReference>
<gene>
    <name evidence="4" type="ORF">BDZ31_000543</name>
</gene>
<accession>A0A840IAM1</accession>
<reference evidence="4 5" key="1">
    <citation type="submission" date="2020-08" db="EMBL/GenBank/DDBJ databases">
        <title>Genomic Encyclopedia of Archaeal and Bacterial Type Strains, Phase II (KMG-II): from individual species to whole genera.</title>
        <authorList>
            <person name="Goeker M."/>
        </authorList>
    </citation>
    <scope>NUCLEOTIDE SEQUENCE [LARGE SCALE GENOMIC DNA]</scope>
    <source>
        <strain evidence="4 5">DSM 23288</strain>
    </source>
</reference>